<dbReference type="EMBL" id="MHIB01000031">
    <property type="protein sequence ID" value="OGY43694.1"/>
    <property type="molecule type" value="Genomic_DNA"/>
</dbReference>
<dbReference type="GO" id="GO:1990904">
    <property type="term" value="C:ribonucleoprotein complex"/>
    <property type="evidence" value="ECO:0007669"/>
    <property type="project" value="UniProtKB-KW"/>
</dbReference>
<dbReference type="NCBIfam" id="NF003698">
    <property type="entry name" value="PRK05309.1"/>
    <property type="match status" value="1"/>
</dbReference>
<keyword evidence="5 7" id="KW-0687">Ribonucleoprotein</keyword>
<dbReference type="GO" id="GO:0006412">
    <property type="term" value="P:translation"/>
    <property type="evidence" value="ECO:0007669"/>
    <property type="project" value="UniProtKB-UniRule"/>
</dbReference>
<comment type="similarity">
    <text evidence="1 7 8">Belongs to the universal ribosomal protein uS11 family.</text>
</comment>
<dbReference type="GO" id="GO:0019843">
    <property type="term" value="F:rRNA binding"/>
    <property type="evidence" value="ECO:0007669"/>
    <property type="project" value="UniProtKB-UniRule"/>
</dbReference>
<evidence type="ECO:0000256" key="3">
    <source>
        <dbReference type="ARBA" id="ARBA00022884"/>
    </source>
</evidence>
<dbReference type="Gene3D" id="3.30.420.80">
    <property type="entry name" value="Ribosomal protein S11"/>
    <property type="match status" value="1"/>
</dbReference>
<evidence type="ECO:0000256" key="5">
    <source>
        <dbReference type="ARBA" id="ARBA00023274"/>
    </source>
</evidence>
<proteinExistence type="inferred from homology"/>
<evidence type="ECO:0000256" key="4">
    <source>
        <dbReference type="ARBA" id="ARBA00022980"/>
    </source>
</evidence>
<dbReference type="InterPro" id="IPR018102">
    <property type="entry name" value="Ribosomal_uS11_CS"/>
</dbReference>
<organism evidence="9 10">
    <name type="scientific">Candidatus Buchananbacteria bacterium RIFCSPHIGHO2_01_FULL_39_14</name>
    <dbReference type="NCBI Taxonomy" id="1797532"/>
    <lineage>
        <taxon>Bacteria</taxon>
        <taxon>Candidatus Buchananiibacteriota</taxon>
    </lineage>
</organism>
<evidence type="ECO:0000256" key="1">
    <source>
        <dbReference type="ARBA" id="ARBA00006194"/>
    </source>
</evidence>
<evidence type="ECO:0000313" key="10">
    <source>
        <dbReference type="Proteomes" id="UP000178930"/>
    </source>
</evidence>
<dbReference type="Proteomes" id="UP000178930">
    <property type="component" value="Unassembled WGS sequence"/>
</dbReference>
<dbReference type="AlphaFoldDB" id="A0A1G1XUP5"/>
<evidence type="ECO:0000256" key="7">
    <source>
        <dbReference type="HAMAP-Rule" id="MF_01310"/>
    </source>
</evidence>
<name>A0A1G1XUP5_9BACT</name>
<dbReference type="InterPro" id="IPR019981">
    <property type="entry name" value="Ribosomal_uS11_bac-type"/>
</dbReference>
<dbReference type="GO" id="GO:0003735">
    <property type="term" value="F:structural constituent of ribosome"/>
    <property type="evidence" value="ECO:0007669"/>
    <property type="project" value="InterPro"/>
</dbReference>
<gene>
    <name evidence="7" type="primary">rpsK</name>
    <name evidence="9" type="ORF">A2729_03260</name>
</gene>
<evidence type="ECO:0000256" key="2">
    <source>
        <dbReference type="ARBA" id="ARBA00022730"/>
    </source>
</evidence>
<dbReference type="GO" id="GO:0005840">
    <property type="term" value="C:ribosome"/>
    <property type="evidence" value="ECO:0007669"/>
    <property type="project" value="UniProtKB-KW"/>
</dbReference>
<reference evidence="9 10" key="1">
    <citation type="journal article" date="2016" name="Nat. Commun.">
        <title>Thousands of microbial genomes shed light on interconnected biogeochemical processes in an aquifer system.</title>
        <authorList>
            <person name="Anantharaman K."/>
            <person name="Brown C.T."/>
            <person name="Hug L.A."/>
            <person name="Sharon I."/>
            <person name="Castelle C.J."/>
            <person name="Probst A.J."/>
            <person name="Thomas B.C."/>
            <person name="Singh A."/>
            <person name="Wilkins M.J."/>
            <person name="Karaoz U."/>
            <person name="Brodie E.L."/>
            <person name="Williams K.H."/>
            <person name="Hubbard S.S."/>
            <person name="Banfield J.F."/>
        </authorList>
    </citation>
    <scope>NUCLEOTIDE SEQUENCE [LARGE SCALE GENOMIC DNA]</scope>
</reference>
<dbReference type="STRING" id="1797532.A2729_03260"/>
<protein>
    <recommendedName>
        <fullName evidence="6 7">Small ribosomal subunit protein uS11</fullName>
    </recommendedName>
</protein>
<keyword evidence="2 7" id="KW-0699">rRNA-binding</keyword>
<dbReference type="InterPro" id="IPR001971">
    <property type="entry name" value="Ribosomal_uS11"/>
</dbReference>
<comment type="caution">
    <text evidence="9">The sequence shown here is derived from an EMBL/GenBank/DDBJ whole genome shotgun (WGS) entry which is preliminary data.</text>
</comment>
<dbReference type="InterPro" id="IPR036967">
    <property type="entry name" value="Ribosomal_uS11_sf"/>
</dbReference>
<dbReference type="PIRSF" id="PIRSF002131">
    <property type="entry name" value="Ribosomal_S11"/>
    <property type="match status" value="1"/>
</dbReference>
<keyword evidence="4 7" id="KW-0689">Ribosomal protein</keyword>
<dbReference type="Pfam" id="PF00411">
    <property type="entry name" value="Ribosomal_S11"/>
    <property type="match status" value="1"/>
</dbReference>
<evidence type="ECO:0000313" key="9">
    <source>
        <dbReference type="EMBL" id="OGY43694.1"/>
    </source>
</evidence>
<comment type="function">
    <text evidence="7">Located on the platform of the 30S subunit, it bridges several disparate RNA helices of the 16S rRNA. Forms part of the Shine-Dalgarno cleft in the 70S ribosome.</text>
</comment>
<dbReference type="PANTHER" id="PTHR11759">
    <property type="entry name" value="40S RIBOSOMAL PROTEIN S14/30S RIBOSOMAL PROTEIN S11"/>
    <property type="match status" value="1"/>
</dbReference>
<keyword evidence="3 7" id="KW-0694">RNA-binding</keyword>
<dbReference type="HAMAP" id="MF_01310">
    <property type="entry name" value="Ribosomal_uS11"/>
    <property type="match status" value="1"/>
</dbReference>
<sequence length="128" mass="13542">MSPQSKTKKGVKRQVTTGRAYIKATYNNTLITFTDNAGNTLAQASAGGVGFHGPKKSTPYAAGIIISNAVNKVRPYGLKEVNAFIRGVGGGREAAIRALNANGINVLSIKDITPIPHNGCRPPKIRRV</sequence>
<dbReference type="PROSITE" id="PS00054">
    <property type="entry name" value="RIBOSOMAL_S11"/>
    <property type="match status" value="1"/>
</dbReference>
<comment type="subunit">
    <text evidence="7">Part of the 30S ribosomal subunit. Interacts with proteins S7 and S18. Binds to IF-3.</text>
</comment>
<evidence type="ECO:0000256" key="8">
    <source>
        <dbReference type="RuleBase" id="RU003629"/>
    </source>
</evidence>
<evidence type="ECO:0000256" key="6">
    <source>
        <dbReference type="ARBA" id="ARBA00035160"/>
    </source>
</evidence>
<accession>A0A1G1XUP5</accession>
<dbReference type="SUPFAM" id="SSF53137">
    <property type="entry name" value="Translational machinery components"/>
    <property type="match status" value="1"/>
</dbReference>
<dbReference type="NCBIfam" id="TIGR03632">
    <property type="entry name" value="uS11_bact"/>
    <property type="match status" value="1"/>
</dbReference>